<evidence type="ECO:0000313" key="3">
    <source>
        <dbReference type="Proteomes" id="UP000215433"/>
    </source>
</evidence>
<evidence type="ECO:0000259" key="1">
    <source>
        <dbReference type="Pfam" id="PF13468"/>
    </source>
</evidence>
<dbReference type="InterPro" id="IPR025870">
    <property type="entry name" value="Glyoxalase-like_dom"/>
</dbReference>
<protein>
    <submittedName>
        <fullName evidence="2">Glyoxalase 3 domain containing protein</fullName>
    </submittedName>
</protein>
<dbReference type="Pfam" id="PF13468">
    <property type="entry name" value="Glyoxalase_3"/>
    <property type="match status" value="1"/>
</dbReference>
<dbReference type="PANTHER" id="PTHR40265:SF1">
    <property type="entry name" value="GLYOXALASE-LIKE DOMAIN-CONTAINING PROTEIN"/>
    <property type="match status" value="1"/>
</dbReference>
<dbReference type="Gene3D" id="3.10.180.10">
    <property type="entry name" value="2,3-Dihydroxybiphenyl 1,2-Dioxygenase, domain 1"/>
    <property type="match status" value="1"/>
</dbReference>
<comment type="caution">
    <text evidence="2">The sequence shown here is derived from an EMBL/GenBank/DDBJ whole genome shotgun (WGS) entry which is preliminary data.</text>
</comment>
<dbReference type="InterPro" id="IPR029068">
    <property type="entry name" value="Glyas_Bleomycin-R_OHBP_Dase"/>
</dbReference>
<proteinExistence type="predicted"/>
<dbReference type="PANTHER" id="PTHR40265">
    <property type="entry name" value="BLL2707 PROTEIN"/>
    <property type="match status" value="1"/>
</dbReference>
<feature type="domain" description="Glyoxalase-like" evidence="1">
    <location>
        <begin position="7"/>
        <end position="198"/>
    </location>
</feature>
<dbReference type="EMBL" id="NEWD01000007">
    <property type="protein sequence ID" value="OXN00944.1"/>
    <property type="molecule type" value="Genomic_DNA"/>
</dbReference>
<sequence>MAQQFTWDHTVDFVDDLKQAEQAFADQGLTASYGGKHVGHGTENSLAYFGDNYLEFLTLYSRKEALAETPQRGQIFHDAGELLPEFEGFYRPALHVHGIEAAAERLRSKGVELGEIVPGNRTTANGEEIRWQLLWLLGDDHGLRYPFVIDWDADEATQLERYENSGLLHRHPLGEVSTRRAIFEVPDPAGISAHWADLFDLERTHGTDDNGREYYDLAVGGGRDWRFVKGDYNGITELQYTVPAGKSFDVTIGKARYRSVTD</sequence>
<dbReference type="SUPFAM" id="SSF54593">
    <property type="entry name" value="Glyoxalase/Bleomycin resistance protein/Dihydroxybiphenyl dioxygenase"/>
    <property type="match status" value="1"/>
</dbReference>
<evidence type="ECO:0000313" key="2">
    <source>
        <dbReference type="EMBL" id="OXN00944.1"/>
    </source>
</evidence>
<dbReference type="AlphaFoldDB" id="A0A229VZ92"/>
<name>A0A229VZ92_9BIFI</name>
<reference evidence="2 3" key="1">
    <citation type="submission" date="2017-05" db="EMBL/GenBank/DDBJ databases">
        <title>Bifidobacterium vansinderenii sp. nov.</title>
        <authorList>
            <person name="Lugli G.A."/>
            <person name="Duranti S."/>
            <person name="Mangifesta M."/>
        </authorList>
    </citation>
    <scope>NUCLEOTIDE SEQUENCE [LARGE SCALE GENOMIC DNA]</scope>
    <source>
        <strain evidence="2 3">Tam10B</strain>
    </source>
</reference>
<gene>
    <name evidence="2" type="ORF">Tam10B_0901</name>
</gene>
<keyword evidence="3" id="KW-1185">Reference proteome</keyword>
<accession>A0A229VZ92</accession>
<dbReference type="OrthoDB" id="3227561at2"/>
<organism evidence="2 3">
    <name type="scientific">Bifidobacterium vansinderenii</name>
    <dbReference type="NCBI Taxonomy" id="1984871"/>
    <lineage>
        <taxon>Bacteria</taxon>
        <taxon>Bacillati</taxon>
        <taxon>Actinomycetota</taxon>
        <taxon>Actinomycetes</taxon>
        <taxon>Bifidobacteriales</taxon>
        <taxon>Bifidobacteriaceae</taxon>
        <taxon>Bifidobacterium</taxon>
    </lineage>
</organism>
<dbReference type="RefSeq" id="WP_093960063.1">
    <property type="nucleotide sequence ID" value="NZ_NEWD01000007.1"/>
</dbReference>
<dbReference type="Proteomes" id="UP000215433">
    <property type="component" value="Unassembled WGS sequence"/>
</dbReference>